<keyword evidence="1 2" id="KW-0732">Signal</keyword>
<evidence type="ECO:0000256" key="2">
    <source>
        <dbReference type="SAM" id="SignalP"/>
    </source>
</evidence>
<sequence>MRNQRAFKSLYAAATAGFAATVAISIGAGPALAQEVTIKIADSLPAEHLITKYTTNVFMEKLKAEFGDRIKFEHYPAQQLGKASDMLTLTQAGIADIGYIGPSYVSEKMPLSNVADLPGIASSSCEATLAFYDLVTNGGMLDEAEFKPNGIRVIYNVAQAPYQAVFSKRAGVAKLADFAGKKIRANAGAMELTLQSTASTAVRMAPPEIFDAMSKGTVDGALLPFASMFSYGLDQIAGSSTQGANFGTVGVTFSMSQAKWDALPKDMQEAFARVGREVTESGCHAFDVGEAELARKLAEEGATVFKLSPEDTEALNTKMEGVTTDWAKLLDGRGQKGSEALSAYREAVKAHAAH</sequence>
<dbReference type="InterPro" id="IPR018389">
    <property type="entry name" value="DctP_fam"/>
</dbReference>
<organism evidence="3 4">
    <name type="scientific">Rhizobium wuzhouense</name>
    <dbReference type="NCBI Taxonomy" id="1986026"/>
    <lineage>
        <taxon>Bacteria</taxon>
        <taxon>Pseudomonadati</taxon>
        <taxon>Pseudomonadota</taxon>
        <taxon>Alphaproteobacteria</taxon>
        <taxon>Hyphomicrobiales</taxon>
        <taxon>Rhizobiaceae</taxon>
        <taxon>Rhizobium/Agrobacterium group</taxon>
        <taxon>Rhizobium</taxon>
    </lineage>
</organism>
<evidence type="ECO:0000313" key="4">
    <source>
        <dbReference type="Proteomes" id="UP000247536"/>
    </source>
</evidence>
<dbReference type="Pfam" id="PF03480">
    <property type="entry name" value="DctP"/>
    <property type="match status" value="1"/>
</dbReference>
<dbReference type="RefSeq" id="WP_110792720.1">
    <property type="nucleotide sequence ID" value="NZ_QJRY01000006.1"/>
</dbReference>
<feature type="signal peptide" evidence="2">
    <location>
        <begin position="1"/>
        <end position="33"/>
    </location>
</feature>
<dbReference type="PANTHER" id="PTHR33376">
    <property type="match status" value="1"/>
</dbReference>
<name>A0ABX5NSD8_9HYPH</name>
<protein>
    <submittedName>
        <fullName evidence="3">C4-dicarboxylate ABC transporter</fullName>
    </submittedName>
</protein>
<gene>
    <name evidence="3" type="ORF">DMY87_16325</name>
</gene>
<dbReference type="Proteomes" id="UP000247536">
    <property type="component" value="Unassembled WGS sequence"/>
</dbReference>
<dbReference type="SUPFAM" id="SSF53850">
    <property type="entry name" value="Periplasmic binding protein-like II"/>
    <property type="match status" value="1"/>
</dbReference>
<dbReference type="CDD" id="cd13601">
    <property type="entry name" value="PBP2_TRAP_DctP1_3_4_like"/>
    <property type="match status" value="1"/>
</dbReference>
<proteinExistence type="predicted"/>
<dbReference type="InterPro" id="IPR038404">
    <property type="entry name" value="TRAP_DctP_sf"/>
</dbReference>
<dbReference type="PANTHER" id="PTHR33376:SF15">
    <property type="entry name" value="BLL6794 PROTEIN"/>
    <property type="match status" value="1"/>
</dbReference>
<dbReference type="EMBL" id="QJRY01000006">
    <property type="protein sequence ID" value="PYB71774.1"/>
    <property type="molecule type" value="Genomic_DNA"/>
</dbReference>
<comment type="caution">
    <text evidence="3">The sequence shown here is derived from an EMBL/GenBank/DDBJ whole genome shotgun (WGS) entry which is preliminary data.</text>
</comment>
<evidence type="ECO:0000313" key="3">
    <source>
        <dbReference type="EMBL" id="PYB71774.1"/>
    </source>
</evidence>
<reference evidence="3 4" key="1">
    <citation type="submission" date="2018-06" db="EMBL/GenBank/DDBJ databases">
        <title>Rhizobium wuzhouense sp. nov., isolated from roots of Oryza officinalis.</title>
        <authorList>
            <person name="Yuan T."/>
        </authorList>
    </citation>
    <scope>NUCLEOTIDE SEQUENCE [LARGE SCALE GENOMIC DNA]</scope>
    <source>
        <strain evidence="3 4">W44</strain>
    </source>
</reference>
<keyword evidence="4" id="KW-1185">Reference proteome</keyword>
<dbReference type="NCBIfam" id="NF037995">
    <property type="entry name" value="TRAP_S1"/>
    <property type="match status" value="1"/>
</dbReference>
<dbReference type="Gene3D" id="3.40.190.170">
    <property type="entry name" value="Bacterial extracellular solute-binding protein, family 7"/>
    <property type="match status" value="1"/>
</dbReference>
<evidence type="ECO:0000256" key="1">
    <source>
        <dbReference type="ARBA" id="ARBA00022729"/>
    </source>
</evidence>
<feature type="chain" id="PRO_5047466474" evidence="2">
    <location>
        <begin position="34"/>
        <end position="354"/>
    </location>
</feature>
<accession>A0ABX5NSD8</accession>